<dbReference type="Gene3D" id="3.30.565.10">
    <property type="entry name" value="Histidine kinase-like ATPase, C-terminal domain"/>
    <property type="match status" value="1"/>
</dbReference>
<dbReference type="InterPro" id="IPR027417">
    <property type="entry name" value="P-loop_NTPase"/>
</dbReference>
<dbReference type="GO" id="GO:0071555">
    <property type="term" value="P:cell wall organization"/>
    <property type="evidence" value="ECO:0007669"/>
    <property type="project" value="UniProtKB-KW"/>
</dbReference>
<dbReference type="InterPro" id="IPR011006">
    <property type="entry name" value="CheY-like_superfamily"/>
</dbReference>
<dbReference type="Proteomes" id="UP000095085">
    <property type="component" value="Unassembled WGS sequence"/>
</dbReference>
<dbReference type="GO" id="GO:0006950">
    <property type="term" value="P:response to stress"/>
    <property type="evidence" value="ECO:0007669"/>
    <property type="project" value="UniProtKB-ARBA"/>
</dbReference>
<dbReference type="GO" id="GO:0000155">
    <property type="term" value="F:phosphorelay sensor kinase activity"/>
    <property type="evidence" value="ECO:0007669"/>
    <property type="project" value="InterPro"/>
</dbReference>
<keyword evidence="6" id="KW-0418">Kinase</keyword>
<dbReference type="PRINTS" id="PR00344">
    <property type="entry name" value="BCTRLSENSOR"/>
</dbReference>
<dbReference type="Pfam" id="PF00512">
    <property type="entry name" value="HisKA"/>
    <property type="match status" value="1"/>
</dbReference>
<keyword evidence="15" id="KW-1185">Reference proteome</keyword>
<keyword evidence="3 10" id="KW-0597">Phosphoprotein</keyword>
<dbReference type="InterPro" id="IPR036890">
    <property type="entry name" value="HATPase_C_sf"/>
</dbReference>
<evidence type="ECO:0000256" key="3">
    <source>
        <dbReference type="ARBA" id="ARBA00022553"/>
    </source>
</evidence>
<dbReference type="SUPFAM" id="SSF47384">
    <property type="entry name" value="Homodimeric domain of signal transducing histidine kinase"/>
    <property type="match status" value="1"/>
</dbReference>
<organism evidence="14 15">
    <name type="scientific">Hyphopichia burtonii NRRL Y-1933</name>
    <dbReference type="NCBI Taxonomy" id="984485"/>
    <lineage>
        <taxon>Eukaryota</taxon>
        <taxon>Fungi</taxon>
        <taxon>Dikarya</taxon>
        <taxon>Ascomycota</taxon>
        <taxon>Saccharomycotina</taxon>
        <taxon>Pichiomycetes</taxon>
        <taxon>Debaryomycetaceae</taxon>
        <taxon>Hyphopichia</taxon>
    </lineage>
</organism>
<dbReference type="PROSITE" id="PS50109">
    <property type="entry name" value="HIS_KIN"/>
    <property type="match status" value="1"/>
</dbReference>
<evidence type="ECO:0000256" key="2">
    <source>
        <dbReference type="ARBA" id="ARBA00012438"/>
    </source>
</evidence>
<evidence type="ECO:0000256" key="11">
    <source>
        <dbReference type="SAM" id="MobiDB-lite"/>
    </source>
</evidence>
<dbReference type="PANTHER" id="PTHR45339:SF1">
    <property type="entry name" value="HYBRID SIGNAL TRANSDUCTION HISTIDINE KINASE J"/>
    <property type="match status" value="1"/>
</dbReference>
<keyword evidence="9" id="KW-0961">Cell wall biogenesis/degradation</keyword>
<sequence>MKLLEKDPHNRYWDCYTLINDLIKIKNDYVDLSLKANDQISKIEPLAKFLIKETLHFPEKIGLPPTFITPNTIFGRTHIYRDFLKTYESMSQGMSWLMIDGNVGVGKSTVLEDLKSSAISKYDFYVLWKFSGDDQNVSLYSCFLNGMRDIIKQILSSSIENIAKWRDILTSKIKLDLSILFKTIPELKVLLGPKYTSIHQNRRERRNTSENHQEIEDQAGVIDLEKVKDDEIAKNLKKIDLELNEDQKAEVELYYGGSAGVDDQLINLEIKFRYILKAFYGLVCSQGLTVLWDDIQWCSEKEWGMLNEIMEFFKVNELKLSLKFIAVYGYDVNGNFEENTVTDIQDIKDSLKRNNIPLYEYTLDPLNKEELSNYIQTCFTFSLAPESDIDKTSMGSMIVKDSVNEIPFIGRHVANDFSNNIKDEEIEALTPNLYEDCGGSVLNLKYLIRGYYLSGELVYVNRVNGNNVFYKLIKTKSLERVNKEDAINFYLTKALSEEARWLLKFAALVYVGDHFTLSDLMIVTKLPMRKIYELLNLCMETKIIVPNSTYYKLPFHIISTSEFPFDITDSLIWELASETRYRFYHGSIQLQLLKEMADDNDLHEYHRLCGLGLYGRIKKQPHTSVSKFLIMATHLLKSLSIAKKDEHETYVEALIDAARYAASTYNLESSLNFFKGAENLIPESDRKGKLKSTLTICQINFYLKNFDECLRMISQAEKKFGFDETMFLITRVRCLFQLKRFKQGLKYAIRGLRKLGVDVHTNPEKCKVISDRLLHRLPLSVPEIRKMKYLPKTTNPKILMIYELISDIIAPSYMCHMDSLRKALVTQMTILMHTYGVSSYCTMGLIEFANIFLDSDTEAGMMKSMELCKLALSLVDNDLGVSSTVSQNVYEVYVASMAAFTEPMSDILRYYTVFLSSSKAAGRVDFSSMSTVLDCSKLHLLFWTGQPYNVMLKQGSYQIIGPDKEGGHKLQWDVFRLAHGSLTLEDYKAKHSKFRNSSRDFEFCYLVGIVYWYCAHGLYDEATKVILEKAYPTLNKLPITIMHFEFYYQCAIALTRNHGTMRQAGFEVAKEIAKKFQLWDEFSPANFHAKNLIIKASLNTINRSVSPLDTLDLYEEAIERAREYNYWHDVAHAHLLCATWLISTNQSNNRAQFHAKNALHLYKRLDAEVMVARINKQCGEFFEDYNWAGVEAIRTNDFPPTPSQGAGPAPLRSILKNFFGDDINEEFPGKLSRRSRLLGSISSSNRTKVHENKTDEVNKQKSADSYEVDTEDDPRENVMNDLTKAIKACLTISECSNNETIVLSLLESTILFSEVDYGVVIINSNNEPTIQAIGSPNNVYKLENEPLSSRTDLCPFSLIIHSLHTGEITSKDEDPVYFDNRFGKDDYYTHNKCFAMICIPLRTQSGIFGAVYLENQMNTSNASLPFFNSRKKDLLDLLCSQAAVSLDKAILYSQMEVAKRAAEDATAEKASFLANMSHEIRTPFNSLLSCSLFLLDTELTRTQREYVETIKSSAMVTLSIIDGILAFSKIEHGSFTLDSAPFSLNECVESAIQLAGEQAAANDIELVYFNRCQFIDTIIGDVTRFRQIIINLVGNSVKFTAQGYIMVESVATQIAENRYQIRVSVRDTGIGIPDDAKSKVFGAFSQVDASSIRVYGGSGLGLAISKKLADIMNGSLTFESKEGEGSTFHFISSADVNLRKEPEVEFDEEEATKLGFSNKALILDNHSLGKIALKELLESYGLKVAEISTSSEFFDSKEVFTIIFVHHNLLDEFKPISEKLDKNKSRVILIAKFGKSLPADLEKYNIHSVLLSPFHRLKVISLIQQLKKDMKDPTRYSKGIAMEQTGLRDSPKQNSPDSLYIADKYPLRILLAEDNLINIKVALQHLKKLGYNADHAKDGIEVLENCTALLEKNEKYDVILMDIQMPRKDGIAATIELKEKFIQEGKADMLPSIVALTANVAGEDRERSLNCGMVDFISKPILPNELKRVLQNLGEKINGEH</sequence>
<dbReference type="RefSeq" id="XP_020075605.1">
    <property type="nucleotide sequence ID" value="XM_020221482.1"/>
</dbReference>
<feature type="modified residue" description="4-aspartylphosphate" evidence="10">
    <location>
        <position position="1922"/>
    </location>
</feature>
<dbReference type="EC" id="2.7.13.3" evidence="2"/>
<dbReference type="InterPro" id="IPR001789">
    <property type="entry name" value="Sig_transdc_resp-reg_receiver"/>
</dbReference>
<dbReference type="SUPFAM" id="SSF52172">
    <property type="entry name" value="CheY-like"/>
    <property type="match status" value="1"/>
</dbReference>
<dbReference type="Gene3D" id="3.30.450.40">
    <property type="match status" value="1"/>
</dbReference>
<comment type="catalytic activity">
    <reaction evidence="1">
        <text>ATP + protein L-histidine = ADP + protein N-phospho-L-histidine.</text>
        <dbReference type="EC" id="2.7.13.3"/>
    </reaction>
</comment>
<dbReference type="SUPFAM" id="SSF52540">
    <property type="entry name" value="P-loop containing nucleoside triphosphate hydrolases"/>
    <property type="match status" value="1"/>
</dbReference>
<keyword evidence="7" id="KW-0067">ATP-binding</keyword>
<dbReference type="GO" id="GO:0097308">
    <property type="term" value="P:cellular response to farnesol"/>
    <property type="evidence" value="ECO:0007669"/>
    <property type="project" value="UniProtKB-ARBA"/>
</dbReference>
<dbReference type="GO" id="GO:1900445">
    <property type="term" value="P:positive regulation of filamentous growth of a population of unicellular organisms in response to biotic stimulus"/>
    <property type="evidence" value="ECO:0007669"/>
    <property type="project" value="UniProtKB-ARBA"/>
</dbReference>
<dbReference type="GO" id="GO:0036180">
    <property type="term" value="P:filamentous growth of a population of unicellular organisms in response to biotic stimulus"/>
    <property type="evidence" value="ECO:0007669"/>
    <property type="project" value="UniProtKB-ARBA"/>
</dbReference>
<feature type="domain" description="Response regulatory" evidence="13">
    <location>
        <begin position="1868"/>
        <end position="1994"/>
    </location>
</feature>
<dbReference type="Pfam" id="PF25503">
    <property type="entry name" value="TPR_CHK1"/>
    <property type="match status" value="1"/>
</dbReference>
<feature type="compositionally biased region" description="Basic and acidic residues" evidence="11">
    <location>
        <begin position="1248"/>
        <end position="1264"/>
    </location>
</feature>
<evidence type="ECO:0000259" key="12">
    <source>
        <dbReference type="PROSITE" id="PS50109"/>
    </source>
</evidence>
<evidence type="ECO:0000256" key="9">
    <source>
        <dbReference type="ARBA" id="ARBA00023316"/>
    </source>
</evidence>
<dbReference type="InterPro" id="IPR003661">
    <property type="entry name" value="HisK_dim/P_dom"/>
</dbReference>
<dbReference type="InterPro" id="IPR003594">
    <property type="entry name" value="HATPase_dom"/>
</dbReference>
<keyword evidence="5" id="KW-0547">Nucleotide-binding</keyword>
<feature type="domain" description="Histidine kinase" evidence="12">
    <location>
        <begin position="1475"/>
        <end position="1696"/>
    </location>
</feature>
<dbReference type="InterPro" id="IPR004358">
    <property type="entry name" value="Sig_transdc_His_kin-like_C"/>
</dbReference>
<dbReference type="PANTHER" id="PTHR45339">
    <property type="entry name" value="HYBRID SIGNAL TRANSDUCTION HISTIDINE KINASE J"/>
    <property type="match status" value="1"/>
</dbReference>
<evidence type="ECO:0000313" key="14">
    <source>
        <dbReference type="EMBL" id="ODV66538.1"/>
    </source>
</evidence>
<keyword evidence="4" id="KW-0808">Transferase</keyword>
<dbReference type="SMART" id="SM00388">
    <property type="entry name" value="HisKA"/>
    <property type="match status" value="1"/>
</dbReference>
<evidence type="ECO:0000256" key="6">
    <source>
        <dbReference type="ARBA" id="ARBA00022777"/>
    </source>
</evidence>
<protein>
    <recommendedName>
        <fullName evidence="2">histidine kinase</fullName>
        <ecNumber evidence="2">2.7.13.3</ecNumber>
    </recommendedName>
</protein>
<dbReference type="CDD" id="cd17546">
    <property type="entry name" value="REC_hyHK_CKI1_RcsC-like"/>
    <property type="match status" value="1"/>
</dbReference>
<evidence type="ECO:0000256" key="1">
    <source>
        <dbReference type="ARBA" id="ARBA00000085"/>
    </source>
</evidence>
<gene>
    <name evidence="14" type="ORF">HYPBUDRAFT_153329</name>
</gene>
<feature type="non-terminal residue" evidence="14">
    <location>
        <position position="2001"/>
    </location>
</feature>
<dbReference type="SMART" id="SM00387">
    <property type="entry name" value="HATPase_c"/>
    <property type="match status" value="1"/>
</dbReference>
<dbReference type="SUPFAM" id="SSF55781">
    <property type="entry name" value="GAF domain-like"/>
    <property type="match status" value="1"/>
</dbReference>
<dbReference type="Gene3D" id="1.10.287.130">
    <property type="match status" value="1"/>
</dbReference>
<dbReference type="SUPFAM" id="SSF55874">
    <property type="entry name" value="ATPase domain of HSP90 chaperone/DNA topoisomerase II/histidine kinase"/>
    <property type="match status" value="1"/>
</dbReference>
<evidence type="ECO:0000313" key="15">
    <source>
        <dbReference type="Proteomes" id="UP000095085"/>
    </source>
</evidence>
<dbReference type="Pfam" id="PF00072">
    <property type="entry name" value="Response_reg"/>
    <property type="match status" value="1"/>
</dbReference>
<dbReference type="STRING" id="984485.A0A1E4RH03"/>
<dbReference type="GO" id="GO:0005524">
    <property type="term" value="F:ATP binding"/>
    <property type="evidence" value="ECO:0007669"/>
    <property type="project" value="UniProtKB-KW"/>
</dbReference>
<dbReference type="Gene3D" id="3.40.50.2300">
    <property type="match status" value="1"/>
</dbReference>
<dbReference type="PROSITE" id="PS50110">
    <property type="entry name" value="RESPONSE_REGULATORY"/>
    <property type="match status" value="1"/>
</dbReference>
<evidence type="ECO:0000256" key="10">
    <source>
        <dbReference type="PROSITE-ProRule" id="PRU00169"/>
    </source>
</evidence>
<dbReference type="OrthoDB" id="60033at2759"/>
<dbReference type="InterPro" id="IPR036097">
    <property type="entry name" value="HisK_dim/P_sf"/>
</dbReference>
<accession>A0A1E4RH03</accession>
<evidence type="ECO:0000256" key="7">
    <source>
        <dbReference type="ARBA" id="ARBA00022840"/>
    </source>
</evidence>
<dbReference type="FunFam" id="3.30.565.10:FF:000010">
    <property type="entry name" value="Sensor histidine kinase RcsC"/>
    <property type="match status" value="1"/>
</dbReference>
<dbReference type="FunFam" id="1.10.287.130:FF:000002">
    <property type="entry name" value="Two-component osmosensing histidine kinase"/>
    <property type="match status" value="1"/>
</dbReference>
<dbReference type="EMBL" id="KV454542">
    <property type="protein sequence ID" value="ODV66538.1"/>
    <property type="molecule type" value="Genomic_DNA"/>
</dbReference>
<evidence type="ECO:0000256" key="4">
    <source>
        <dbReference type="ARBA" id="ARBA00022679"/>
    </source>
</evidence>
<dbReference type="GeneID" id="30996031"/>
<dbReference type="SMART" id="SM00448">
    <property type="entry name" value="REC"/>
    <property type="match status" value="1"/>
</dbReference>
<dbReference type="InterPro" id="IPR029016">
    <property type="entry name" value="GAF-like_dom_sf"/>
</dbReference>
<dbReference type="InterPro" id="IPR005467">
    <property type="entry name" value="His_kinase_dom"/>
</dbReference>
<name>A0A1E4RH03_9ASCO</name>
<keyword evidence="8" id="KW-0902">Two-component regulatory system</keyword>
<reference evidence="15" key="1">
    <citation type="submission" date="2016-05" db="EMBL/GenBank/DDBJ databases">
        <title>Comparative genomics of biotechnologically important yeasts.</title>
        <authorList>
            <consortium name="DOE Joint Genome Institute"/>
            <person name="Riley R."/>
            <person name="Haridas S."/>
            <person name="Wolfe K.H."/>
            <person name="Lopes M.R."/>
            <person name="Hittinger C.T."/>
            <person name="Goker M."/>
            <person name="Salamov A."/>
            <person name="Wisecaver J."/>
            <person name="Long T.M."/>
            <person name="Aerts A.L."/>
            <person name="Barry K."/>
            <person name="Choi C."/>
            <person name="Clum A."/>
            <person name="Coughlan A.Y."/>
            <person name="Deshpande S."/>
            <person name="Douglass A.P."/>
            <person name="Hanson S.J."/>
            <person name="Klenk H.-P."/>
            <person name="Labutti K."/>
            <person name="Lapidus A."/>
            <person name="Lindquist E."/>
            <person name="Lipzen A."/>
            <person name="Meier-Kolthoff J.P."/>
            <person name="Ohm R.A."/>
            <person name="Otillar R.P."/>
            <person name="Pangilinan J."/>
            <person name="Peng Y."/>
            <person name="Rokas A."/>
            <person name="Rosa C.A."/>
            <person name="Scheuner C."/>
            <person name="Sibirny A.A."/>
            <person name="Slot J.C."/>
            <person name="Stielow J.B."/>
            <person name="Sun H."/>
            <person name="Kurtzman C.P."/>
            <person name="Blackwell M."/>
            <person name="Grigoriev I.V."/>
            <person name="Jeffries T.W."/>
        </authorList>
    </citation>
    <scope>NUCLEOTIDE SEQUENCE [LARGE SCALE GENOMIC DNA]</scope>
    <source>
        <strain evidence="15">NRRL Y-1933</strain>
    </source>
</reference>
<evidence type="ECO:0000256" key="5">
    <source>
        <dbReference type="ARBA" id="ARBA00022741"/>
    </source>
</evidence>
<dbReference type="Pfam" id="PF02518">
    <property type="entry name" value="HATPase_c"/>
    <property type="match status" value="1"/>
</dbReference>
<dbReference type="CDD" id="cd00082">
    <property type="entry name" value="HisKA"/>
    <property type="match status" value="1"/>
</dbReference>
<proteinExistence type="predicted"/>
<evidence type="ECO:0000256" key="8">
    <source>
        <dbReference type="ARBA" id="ARBA00023012"/>
    </source>
</evidence>
<dbReference type="CDD" id="cd16922">
    <property type="entry name" value="HATPase_EvgS-ArcB-TorS-like"/>
    <property type="match status" value="1"/>
</dbReference>
<evidence type="ECO:0000259" key="13">
    <source>
        <dbReference type="PROSITE" id="PS50110"/>
    </source>
</evidence>
<feature type="region of interest" description="Disordered" evidence="11">
    <location>
        <begin position="1242"/>
        <end position="1274"/>
    </location>
</feature>